<feature type="region of interest" description="Disordered" evidence="1">
    <location>
        <begin position="101"/>
        <end position="124"/>
    </location>
</feature>
<dbReference type="Proteomes" id="UP000019205">
    <property type="component" value="Chromosome"/>
</dbReference>
<dbReference type="HOGENOM" id="CLU_1465848_0_0_6"/>
<dbReference type="STRING" id="314285.KT71_12170"/>
<organism evidence="2 3">
    <name type="scientific">Congregibacter litoralis KT71</name>
    <dbReference type="NCBI Taxonomy" id="314285"/>
    <lineage>
        <taxon>Bacteria</taxon>
        <taxon>Pseudomonadati</taxon>
        <taxon>Pseudomonadota</taxon>
        <taxon>Gammaproteobacteria</taxon>
        <taxon>Cellvibrionales</taxon>
        <taxon>Halieaceae</taxon>
        <taxon>Congregibacter</taxon>
    </lineage>
</organism>
<name>A4AAD8_9GAMM</name>
<gene>
    <name evidence="2" type="ORF">KT71_12170</name>
</gene>
<reference evidence="2 3" key="2">
    <citation type="journal article" date="2009" name="PLoS ONE">
        <title>The photosynthetic apparatus and its regulation in the aerobic gammaproteobacterium Congregibacter litoralis gen. nov., sp. nov.</title>
        <authorList>
            <person name="Spring S."/>
            <person name="Lunsdorf H."/>
            <person name="Fuchs B.M."/>
            <person name="Tindall B.J."/>
        </authorList>
    </citation>
    <scope>NUCLEOTIDE SEQUENCE [LARGE SCALE GENOMIC DNA]</scope>
    <source>
        <strain evidence="2">KT71</strain>
    </source>
</reference>
<dbReference type="AlphaFoldDB" id="A4AAD8"/>
<evidence type="ECO:0000256" key="1">
    <source>
        <dbReference type="SAM" id="MobiDB-lite"/>
    </source>
</evidence>
<protein>
    <submittedName>
        <fullName evidence="2">Uncharacterized protein</fullName>
    </submittedName>
</protein>
<keyword evidence="3" id="KW-1185">Reference proteome</keyword>
<sequence length="184" mass="20500">MPKSFIWKNTMTKSIGAQRWHLAEKSLRARITYLQGAIDSGQLPAAFELHKSNKTLMDWHDADLGIYKIGVNTARDSHPDAWSTLQDLRLQIKAIVTNEANSTTDSQLKGKSKKSESKTARANSACPNCQTLTDELVALRLAYLELRDHLSAKQKKGQQLQNAIRRHAKDHGLKAIIGTGKVSK</sequence>
<dbReference type="EMBL" id="AAOA02000003">
    <property type="protein sequence ID" value="EAQ97015.2"/>
    <property type="molecule type" value="Genomic_DNA"/>
</dbReference>
<proteinExistence type="predicted"/>
<evidence type="ECO:0000313" key="3">
    <source>
        <dbReference type="Proteomes" id="UP000019205"/>
    </source>
</evidence>
<evidence type="ECO:0000313" key="2">
    <source>
        <dbReference type="EMBL" id="EAQ97015.2"/>
    </source>
</evidence>
<comment type="caution">
    <text evidence="2">The sequence shown here is derived from an EMBL/GenBank/DDBJ whole genome shotgun (WGS) entry which is preliminary data.</text>
</comment>
<accession>A4AAD8</accession>
<reference evidence="2 3" key="1">
    <citation type="journal article" date="2007" name="Proc. Natl. Acad. Sci. U.S.A.">
        <title>Characterization of a marine gammaproteobacterium capable of aerobic anoxygenic photosynthesis.</title>
        <authorList>
            <person name="Fuchs B.M."/>
            <person name="Spring S."/>
            <person name="Teeling H."/>
            <person name="Quast C."/>
            <person name="Wulf J."/>
            <person name="Schattenhofer M."/>
            <person name="Yan S."/>
            <person name="Ferriera S."/>
            <person name="Johnson J."/>
            <person name="Glockner F.O."/>
            <person name="Amann R."/>
        </authorList>
    </citation>
    <scope>NUCLEOTIDE SEQUENCE [LARGE SCALE GENOMIC DNA]</scope>
    <source>
        <strain evidence="2">KT71</strain>
    </source>
</reference>